<accession>A0ABV2B2Y8</accession>
<proteinExistence type="predicted"/>
<dbReference type="PROSITE" id="PS50005">
    <property type="entry name" value="TPR"/>
    <property type="match status" value="1"/>
</dbReference>
<name>A0ABV2B2Y8_9GAMM</name>
<evidence type="ECO:0000313" key="3">
    <source>
        <dbReference type="Proteomes" id="UP001460888"/>
    </source>
</evidence>
<keyword evidence="1" id="KW-0802">TPR repeat</keyword>
<sequence>MASPAYRPDSDATVLERLPASAELQQLQPLRDAVETFPNRLAPALELARAYIELSRQRADPRYLGYAEATLEPWSTGASPPIKVLRATIAQSRHEFEDALVLLNQVLDRDPGNAQARITRATIRQVQGRIADAASDCQQLAGHTAVLVVVICHSNARSLKGDLDGAYDELSRTLKSTPGVPATLRVWALTSLGEMAVRQGRDEIARAHYEDALKIAPDDIYLQAAYADLLLRHGEKARVIQLLREREGQDVLLLRLALAGAGTEDGRRWATTLADRFDAAARRGDTTHAREQARFTLVIEQEPERALALARANWDVQKEPADIEVLLRSAQAAGQPDAAEPALAWLSTHSYQDQRIRALISDLQSTSQ</sequence>
<dbReference type="Proteomes" id="UP001460888">
    <property type="component" value="Unassembled WGS sequence"/>
</dbReference>
<feature type="repeat" description="TPR" evidence="1">
    <location>
        <begin position="186"/>
        <end position="219"/>
    </location>
</feature>
<keyword evidence="3" id="KW-1185">Reference proteome</keyword>
<dbReference type="InterPro" id="IPR011990">
    <property type="entry name" value="TPR-like_helical_dom_sf"/>
</dbReference>
<gene>
    <name evidence="2" type="ORF">SADO_13238</name>
</gene>
<dbReference type="Gene3D" id="1.25.40.10">
    <property type="entry name" value="Tetratricopeptide repeat domain"/>
    <property type="match status" value="2"/>
</dbReference>
<evidence type="ECO:0008006" key="4">
    <source>
        <dbReference type="Google" id="ProtNLM"/>
    </source>
</evidence>
<reference evidence="2 3" key="1">
    <citation type="submission" date="2013-03" db="EMBL/GenBank/DDBJ databases">
        <title>Salinisphaera dokdonensis CL-ES53 Genome Sequencing.</title>
        <authorList>
            <person name="Li C."/>
            <person name="Lai Q."/>
            <person name="Shao Z."/>
        </authorList>
    </citation>
    <scope>NUCLEOTIDE SEQUENCE [LARGE SCALE GENOMIC DNA]</scope>
    <source>
        <strain evidence="2 3">CL-ES53</strain>
    </source>
</reference>
<evidence type="ECO:0000256" key="1">
    <source>
        <dbReference type="PROSITE-ProRule" id="PRU00339"/>
    </source>
</evidence>
<organism evidence="2 3">
    <name type="scientific">Salinisphaera dokdonensis CL-ES53</name>
    <dbReference type="NCBI Taxonomy" id="1304272"/>
    <lineage>
        <taxon>Bacteria</taxon>
        <taxon>Pseudomonadati</taxon>
        <taxon>Pseudomonadota</taxon>
        <taxon>Gammaproteobacteria</taxon>
        <taxon>Salinisphaerales</taxon>
        <taxon>Salinisphaeraceae</taxon>
        <taxon>Salinisphaera</taxon>
    </lineage>
</organism>
<comment type="caution">
    <text evidence="2">The sequence shown here is derived from an EMBL/GenBank/DDBJ whole genome shotgun (WGS) entry which is preliminary data.</text>
</comment>
<dbReference type="SMART" id="SM00028">
    <property type="entry name" value="TPR"/>
    <property type="match status" value="2"/>
</dbReference>
<dbReference type="InterPro" id="IPR019734">
    <property type="entry name" value="TPR_rpt"/>
</dbReference>
<dbReference type="EMBL" id="APND01000004">
    <property type="protein sequence ID" value="MES1930221.1"/>
    <property type="molecule type" value="Genomic_DNA"/>
</dbReference>
<protein>
    <recommendedName>
        <fullName evidence="4">Tetratricopeptide repeat protein</fullName>
    </recommendedName>
</protein>
<evidence type="ECO:0000313" key="2">
    <source>
        <dbReference type="EMBL" id="MES1930221.1"/>
    </source>
</evidence>
<dbReference type="SUPFAM" id="SSF48452">
    <property type="entry name" value="TPR-like"/>
    <property type="match status" value="1"/>
</dbReference>